<comment type="caution">
    <text evidence="2">The sequence shown here is derived from an EMBL/GenBank/DDBJ whole genome shotgun (WGS) entry which is preliminary data.</text>
</comment>
<evidence type="ECO:0000313" key="3">
    <source>
        <dbReference type="Proteomes" id="UP000023774"/>
    </source>
</evidence>
<dbReference type="PATRIC" id="fig|1217709.3.peg.2289"/>
<keyword evidence="3" id="KW-1185">Reference proteome</keyword>
<sequence>MSIGNSDEIAYDLKTNFKEYSTRIDISMDHLLDSLDQIENLENQLRNYINCGVLHYQLLNDKHRWWMLCSALDVLGDTSLAFKDYLQTEFPKETGLKYIHCYGILQCFILQQDSLKHLYEVFKVQWEANSELKKIRKVRNASIGHTILNNEGGRSEKDKDEFNNFISRITINKSGFDLLRYSKKKEDTVYEEISIYELLKKQLDEAIVLLRRLNKEIIIMENEVKKKFENEKLVGLLPISYWFEKIHSIYDEQNKLFAYTALDNIQREYLALKQSLENRLLHGEYWFNEIEDYLVAIELMRKAMRSNDERAGRIYNFYLNEKNDYFKSLMAEIDEKYEIKNPL</sequence>
<evidence type="ECO:0000256" key="1">
    <source>
        <dbReference type="SAM" id="Coils"/>
    </source>
</evidence>
<accession>N9M4G8</accession>
<keyword evidence="1" id="KW-0175">Coiled coil</keyword>
<evidence type="ECO:0000313" key="2">
    <source>
        <dbReference type="EMBL" id="ENW85551.1"/>
    </source>
</evidence>
<feature type="coiled-coil region" evidence="1">
    <location>
        <begin position="196"/>
        <end position="230"/>
    </location>
</feature>
<gene>
    <name evidence="2" type="ORF">F906_02364</name>
</gene>
<proteinExistence type="predicted"/>
<name>N9M4G8_9GAMM</name>
<dbReference type="EMBL" id="APRJ01000013">
    <property type="protein sequence ID" value="ENW85551.1"/>
    <property type="molecule type" value="Genomic_DNA"/>
</dbReference>
<dbReference type="Proteomes" id="UP000023774">
    <property type="component" value="Unassembled WGS sequence"/>
</dbReference>
<dbReference type="HOGENOM" id="CLU_911486_0_0_6"/>
<dbReference type="AlphaFoldDB" id="N9M4G8"/>
<protein>
    <submittedName>
        <fullName evidence="2">Uncharacterized protein</fullName>
    </submittedName>
</protein>
<reference evidence="2 3" key="1">
    <citation type="submission" date="2013-02" db="EMBL/GenBank/DDBJ databases">
        <title>The Genome Sequence of Acinetobacter sp. NIPH 713.</title>
        <authorList>
            <consortium name="The Broad Institute Genome Sequencing Platform"/>
            <consortium name="The Broad Institute Genome Sequencing Center for Infectious Disease"/>
            <person name="Cerqueira G."/>
            <person name="Feldgarden M."/>
            <person name="Courvalin P."/>
            <person name="Perichon B."/>
            <person name="Grillot-Courvalin C."/>
            <person name="Clermont D."/>
            <person name="Rocha E."/>
            <person name="Yoon E.-J."/>
            <person name="Nemec A."/>
            <person name="Walker B."/>
            <person name="Young S.K."/>
            <person name="Zeng Q."/>
            <person name="Gargeya S."/>
            <person name="Fitzgerald M."/>
            <person name="Haas B."/>
            <person name="Abouelleil A."/>
            <person name="Alvarado L."/>
            <person name="Arachchi H.M."/>
            <person name="Berlin A.M."/>
            <person name="Chapman S.B."/>
            <person name="Dewar J."/>
            <person name="Goldberg J."/>
            <person name="Griggs A."/>
            <person name="Gujja S."/>
            <person name="Hansen M."/>
            <person name="Howarth C."/>
            <person name="Imamovic A."/>
            <person name="Larimer J."/>
            <person name="McCowan C."/>
            <person name="Murphy C."/>
            <person name="Neiman D."/>
            <person name="Pearson M."/>
            <person name="Priest M."/>
            <person name="Roberts A."/>
            <person name="Saif S."/>
            <person name="Shea T."/>
            <person name="Sisk P."/>
            <person name="Sykes S."/>
            <person name="Wortman J."/>
            <person name="Nusbaum C."/>
            <person name="Birren B."/>
        </authorList>
    </citation>
    <scope>NUCLEOTIDE SEQUENCE [LARGE SCALE GENOMIC DNA]</scope>
    <source>
        <strain evidence="2 3">NIPH 713</strain>
    </source>
</reference>
<organism evidence="2 3">
    <name type="scientific">Acinetobacter pseudolwoffii</name>
    <dbReference type="NCBI Taxonomy" id="2053287"/>
    <lineage>
        <taxon>Bacteria</taxon>
        <taxon>Pseudomonadati</taxon>
        <taxon>Pseudomonadota</taxon>
        <taxon>Gammaproteobacteria</taxon>
        <taxon>Moraxellales</taxon>
        <taxon>Moraxellaceae</taxon>
        <taxon>Acinetobacter</taxon>
    </lineage>
</organism>